<proteinExistence type="inferred from homology"/>
<dbReference type="GO" id="GO:0016491">
    <property type="term" value="F:oxidoreductase activity"/>
    <property type="evidence" value="ECO:0007669"/>
    <property type="project" value="UniProtKB-KW"/>
</dbReference>
<dbReference type="InterPro" id="IPR036291">
    <property type="entry name" value="NAD(P)-bd_dom_sf"/>
</dbReference>
<dbReference type="InParanoid" id="A0A165EUK9"/>
<dbReference type="PRINTS" id="PR00080">
    <property type="entry name" value="SDRFAMILY"/>
</dbReference>
<evidence type="ECO:0000313" key="3">
    <source>
        <dbReference type="EMBL" id="KZT55552.1"/>
    </source>
</evidence>
<evidence type="ECO:0000256" key="2">
    <source>
        <dbReference type="RuleBase" id="RU000363"/>
    </source>
</evidence>
<keyword evidence="4" id="KW-1185">Reference proteome</keyword>
<dbReference type="Gene3D" id="3.40.50.720">
    <property type="entry name" value="NAD(P)-binding Rossmann-like Domain"/>
    <property type="match status" value="1"/>
</dbReference>
<keyword evidence="1" id="KW-0560">Oxidoreductase</keyword>
<sequence length="328" mass="34693">MGGWFSKRFNPVTDIPNLDGRVAIVTGANSGIGYQTALQLASHGAKVYLTTRSEQKAQDAIQRMVAANPALGGSGRLQSLTMDLSSITSAKAAAEAFLQKEGKLDILVNNAGMLASPYYETSEGISTIMAANHVGPFVFTTTLLPVLEATAKLPGSDVRVINLSSSQHSSPPYTTFSTLADFKSLCGPESSTNNFGQKMARYGQTKLANILFTKELQKRWDDAGVPGITIAVHPGGVATEGGINFMGPLLFAIVKLFILTPFQGAITPLFAAAAPVVKGEAAKWKAQYLVPFGTIEVPSKNALDAAAATNLWELSERTVAEVLRSGKV</sequence>
<dbReference type="SUPFAM" id="SSF51735">
    <property type="entry name" value="NAD(P)-binding Rossmann-fold domains"/>
    <property type="match status" value="1"/>
</dbReference>
<evidence type="ECO:0000313" key="4">
    <source>
        <dbReference type="Proteomes" id="UP000076842"/>
    </source>
</evidence>
<evidence type="ECO:0000256" key="1">
    <source>
        <dbReference type="ARBA" id="ARBA00023002"/>
    </source>
</evidence>
<dbReference type="PRINTS" id="PR00081">
    <property type="entry name" value="GDHRDH"/>
</dbReference>
<dbReference type="OrthoDB" id="191139at2759"/>
<accession>A0A165EUK9</accession>
<comment type="similarity">
    <text evidence="2">Belongs to the short-chain dehydrogenases/reductases (SDR) family.</text>
</comment>
<gene>
    <name evidence="3" type="ORF">CALCODRAFT_484647</name>
</gene>
<reference evidence="3 4" key="1">
    <citation type="journal article" date="2016" name="Mol. Biol. Evol.">
        <title>Comparative Genomics of Early-Diverging Mushroom-Forming Fungi Provides Insights into the Origins of Lignocellulose Decay Capabilities.</title>
        <authorList>
            <person name="Nagy L.G."/>
            <person name="Riley R."/>
            <person name="Tritt A."/>
            <person name="Adam C."/>
            <person name="Daum C."/>
            <person name="Floudas D."/>
            <person name="Sun H."/>
            <person name="Yadav J.S."/>
            <person name="Pangilinan J."/>
            <person name="Larsson K.H."/>
            <person name="Matsuura K."/>
            <person name="Barry K."/>
            <person name="Labutti K."/>
            <person name="Kuo R."/>
            <person name="Ohm R.A."/>
            <person name="Bhattacharya S.S."/>
            <person name="Shirouzu T."/>
            <person name="Yoshinaga Y."/>
            <person name="Martin F.M."/>
            <person name="Grigoriev I.V."/>
            <person name="Hibbett D.S."/>
        </authorList>
    </citation>
    <scope>NUCLEOTIDE SEQUENCE [LARGE SCALE GENOMIC DNA]</scope>
    <source>
        <strain evidence="3 4">HHB12733</strain>
    </source>
</reference>
<dbReference type="Proteomes" id="UP000076842">
    <property type="component" value="Unassembled WGS sequence"/>
</dbReference>
<name>A0A165EUK9_9BASI</name>
<protein>
    <submittedName>
        <fullName evidence="3">NAD(P)-binding protein</fullName>
    </submittedName>
</protein>
<organism evidence="3 4">
    <name type="scientific">Calocera cornea HHB12733</name>
    <dbReference type="NCBI Taxonomy" id="1353952"/>
    <lineage>
        <taxon>Eukaryota</taxon>
        <taxon>Fungi</taxon>
        <taxon>Dikarya</taxon>
        <taxon>Basidiomycota</taxon>
        <taxon>Agaricomycotina</taxon>
        <taxon>Dacrymycetes</taxon>
        <taxon>Dacrymycetales</taxon>
        <taxon>Dacrymycetaceae</taxon>
        <taxon>Calocera</taxon>
    </lineage>
</organism>
<dbReference type="STRING" id="1353952.A0A165EUK9"/>
<dbReference type="InterPro" id="IPR002347">
    <property type="entry name" value="SDR_fam"/>
</dbReference>
<dbReference type="EMBL" id="KV423992">
    <property type="protein sequence ID" value="KZT55552.1"/>
    <property type="molecule type" value="Genomic_DNA"/>
</dbReference>
<dbReference type="PANTHER" id="PTHR43157:SF31">
    <property type="entry name" value="PHOSPHATIDYLINOSITOL-GLYCAN BIOSYNTHESIS CLASS F PROTEIN"/>
    <property type="match status" value="1"/>
</dbReference>
<dbReference type="PANTHER" id="PTHR43157">
    <property type="entry name" value="PHOSPHATIDYLINOSITOL-GLYCAN BIOSYNTHESIS CLASS F PROTEIN-RELATED"/>
    <property type="match status" value="1"/>
</dbReference>
<dbReference type="Pfam" id="PF00106">
    <property type="entry name" value="adh_short"/>
    <property type="match status" value="1"/>
</dbReference>
<dbReference type="AlphaFoldDB" id="A0A165EUK9"/>